<reference evidence="2 3" key="1">
    <citation type="submission" date="2019-09" db="EMBL/GenBank/DDBJ databases">
        <title>Characterization of the phylogenetic diversity of two novel species belonging to the genus Bifidobacterium: Bifidobacterium cebidarum sp. nov. and Bifidobacterium leontopitheci sp. nov.</title>
        <authorList>
            <person name="Lugli G.A."/>
            <person name="Duranti S."/>
            <person name="Milani C."/>
            <person name="Turroni F."/>
            <person name="Ventura M."/>
        </authorList>
    </citation>
    <scope>NUCLEOTIDE SEQUENCE [LARGE SCALE GENOMIC DNA]</scope>
    <source>
        <strain evidence="2 3">LMG 31471</strain>
    </source>
</reference>
<sequence>MNAIPAVETTMEQVTAARQLPRRATENVVAAVLGLPLSTLRTWRRMGHGPDHESRPDGTPVYERRCVIAWCRRHLKETTLQDAATADSPAVLTRETPGGEWPQGTRHLYANKYTAAYNAGLAKALAKAATERRG</sequence>
<dbReference type="RefSeq" id="WP_152234282.1">
    <property type="nucleotide sequence ID" value="NZ_JBHSKZ010000019.1"/>
</dbReference>
<gene>
    <name evidence="2" type="ORF">F7D09_0932</name>
</gene>
<evidence type="ECO:0000256" key="1">
    <source>
        <dbReference type="SAM" id="MobiDB-lite"/>
    </source>
</evidence>
<comment type="caution">
    <text evidence="2">The sequence shown here is derived from an EMBL/GenBank/DDBJ whole genome shotgun (WGS) entry which is preliminary data.</text>
</comment>
<organism evidence="2 3">
    <name type="scientific">Bifidobacterium leontopitheci</name>
    <dbReference type="NCBI Taxonomy" id="2650774"/>
    <lineage>
        <taxon>Bacteria</taxon>
        <taxon>Bacillati</taxon>
        <taxon>Actinomycetota</taxon>
        <taxon>Actinomycetes</taxon>
        <taxon>Bifidobacteriales</taxon>
        <taxon>Bifidobacteriaceae</taxon>
        <taxon>Bifidobacterium</taxon>
    </lineage>
</organism>
<dbReference type="Proteomes" id="UP000441772">
    <property type="component" value="Unassembled WGS sequence"/>
</dbReference>
<evidence type="ECO:0000313" key="3">
    <source>
        <dbReference type="Proteomes" id="UP000441772"/>
    </source>
</evidence>
<dbReference type="InterPro" id="IPR009061">
    <property type="entry name" value="DNA-bd_dom_put_sf"/>
</dbReference>
<accession>A0A6I1GFZ4</accession>
<name>A0A6I1GFZ4_9BIFI</name>
<keyword evidence="3" id="KW-1185">Reference proteome</keyword>
<dbReference type="SUPFAM" id="SSF46955">
    <property type="entry name" value="Putative DNA-binding domain"/>
    <property type="match status" value="1"/>
</dbReference>
<dbReference type="EMBL" id="WBVT01000010">
    <property type="protein sequence ID" value="KAB7790563.1"/>
    <property type="molecule type" value="Genomic_DNA"/>
</dbReference>
<protein>
    <submittedName>
        <fullName evidence="2">Uncharacterized protein</fullName>
    </submittedName>
</protein>
<evidence type="ECO:0000313" key="2">
    <source>
        <dbReference type="EMBL" id="KAB7790563.1"/>
    </source>
</evidence>
<dbReference type="AlphaFoldDB" id="A0A6I1GFZ4"/>
<proteinExistence type="predicted"/>
<feature type="region of interest" description="Disordered" evidence="1">
    <location>
        <begin position="82"/>
        <end position="105"/>
    </location>
</feature>